<organism evidence="1 2">
    <name type="scientific">Daphnia magna</name>
    <dbReference type="NCBI Taxonomy" id="35525"/>
    <lineage>
        <taxon>Eukaryota</taxon>
        <taxon>Metazoa</taxon>
        <taxon>Ecdysozoa</taxon>
        <taxon>Arthropoda</taxon>
        <taxon>Crustacea</taxon>
        <taxon>Branchiopoda</taxon>
        <taxon>Diplostraca</taxon>
        <taxon>Cladocera</taxon>
        <taxon>Anomopoda</taxon>
        <taxon>Daphniidae</taxon>
        <taxon>Daphnia</taxon>
    </lineage>
</organism>
<name>A0ABQ9ZMD5_9CRUS</name>
<proteinExistence type="predicted"/>
<sequence>MKFTRPDFAFKGGRTVVEVVSRPMKLDRVVLLVPRVRMPSVAPKDSGESRSIYLSLSST</sequence>
<gene>
    <name evidence="1" type="ORF">OUZ56_026644</name>
</gene>
<reference evidence="1 2" key="1">
    <citation type="journal article" date="2023" name="Nucleic Acids Res.">
        <title>The hologenome of Daphnia magna reveals possible DNA methylation and microbiome-mediated evolution of the host genome.</title>
        <authorList>
            <person name="Chaturvedi A."/>
            <person name="Li X."/>
            <person name="Dhandapani V."/>
            <person name="Marshall H."/>
            <person name="Kissane S."/>
            <person name="Cuenca-Cambronero M."/>
            <person name="Asole G."/>
            <person name="Calvet F."/>
            <person name="Ruiz-Romero M."/>
            <person name="Marangio P."/>
            <person name="Guigo R."/>
            <person name="Rago D."/>
            <person name="Mirbahai L."/>
            <person name="Eastwood N."/>
            <person name="Colbourne J.K."/>
            <person name="Zhou J."/>
            <person name="Mallon E."/>
            <person name="Orsini L."/>
        </authorList>
    </citation>
    <scope>NUCLEOTIDE SEQUENCE [LARGE SCALE GENOMIC DNA]</scope>
    <source>
        <strain evidence="1">LRV0_1</strain>
    </source>
</reference>
<comment type="caution">
    <text evidence="1">The sequence shown here is derived from an EMBL/GenBank/DDBJ whole genome shotgun (WGS) entry which is preliminary data.</text>
</comment>
<dbReference type="Proteomes" id="UP001234178">
    <property type="component" value="Unassembled WGS sequence"/>
</dbReference>
<protein>
    <submittedName>
        <fullName evidence="1">Uncharacterized protein</fullName>
    </submittedName>
</protein>
<dbReference type="EMBL" id="JAOYFB010000004">
    <property type="protein sequence ID" value="KAK4014099.1"/>
    <property type="molecule type" value="Genomic_DNA"/>
</dbReference>
<keyword evidence="2" id="KW-1185">Reference proteome</keyword>
<evidence type="ECO:0000313" key="1">
    <source>
        <dbReference type="EMBL" id="KAK4014099.1"/>
    </source>
</evidence>
<evidence type="ECO:0000313" key="2">
    <source>
        <dbReference type="Proteomes" id="UP001234178"/>
    </source>
</evidence>
<accession>A0ABQ9ZMD5</accession>